<dbReference type="InterPro" id="IPR007768">
    <property type="entry name" value="Suppressor_of_fused"/>
</dbReference>
<comment type="caution">
    <text evidence="3">The sequence shown here is derived from an EMBL/GenBank/DDBJ whole genome shotgun (WGS) entry which is preliminary data.</text>
</comment>
<evidence type="ECO:0000313" key="4">
    <source>
        <dbReference type="Proteomes" id="UP000185612"/>
    </source>
</evidence>
<dbReference type="STRING" id="52770.BSZ40_00590"/>
<proteinExistence type="predicted"/>
<dbReference type="InterPro" id="IPR037181">
    <property type="entry name" value="SUFU_N"/>
</dbReference>
<protein>
    <recommendedName>
        <fullName evidence="2">Suppressor of fused-like domain-containing protein</fullName>
    </recommendedName>
</protein>
<dbReference type="PANTHER" id="PTHR10928:SF2">
    <property type="entry name" value="SUPPRESSOR OF FUSED HOMOLOG"/>
    <property type="match status" value="1"/>
</dbReference>
<dbReference type="Proteomes" id="UP000185612">
    <property type="component" value="Unassembled WGS sequence"/>
</dbReference>
<name>A0A1Q5PYT6_9ACTO</name>
<evidence type="ECO:0000256" key="1">
    <source>
        <dbReference type="SAM" id="MobiDB-lite"/>
    </source>
</evidence>
<dbReference type="EMBL" id="MQVS01000001">
    <property type="protein sequence ID" value="OKL52646.1"/>
    <property type="molecule type" value="Genomic_DNA"/>
</dbReference>
<gene>
    <name evidence="3" type="ORF">BSZ40_00590</name>
</gene>
<reference evidence="4" key="1">
    <citation type="submission" date="2016-12" db="EMBL/GenBank/DDBJ databases">
        <authorList>
            <person name="Meng X."/>
        </authorList>
    </citation>
    <scope>NUCLEOTIDE SEQUENCE [LARGE SCALE GENOMIC DNA]</scope>
    <source>
        <strain evidence="4">DSM 20732</strain>
    </source>
</reference>
<accession>A0A1Q5PYT6</accession>
<feature type="region of interest" description="Disordered" evidence="1">
    <location>
        <begin position="1"/>
        <end position="20"/>
    </location>
</feature>
<keyword evidence="4" id="KW-1185">Reference proteome</keyword>
<evidence type="ECO:0000259" key="2">
    <source>
        <dbReference type="Pfam" id="PF05076"/>
    </source>
</evidence>
<evidence type="ECO:0000313" key="3">
    <source>
        <dbReference type="EMBL" id="OKL52646.1"/>
    </source>
</evidence>
<sequence>MGMLGRLFGGRERDEEPAQSQVTTLDQILAQFERLYPGVDGEVLEPRLSVNTPMRWVYVFGVREPRPHWHYIGAGLTDIWGQQDGPDKFGESGWGFELTFRLAAPDTLGAAPQWPARLLAKLGRYVASSGNPLGAGHHMELRRPIDEDSSPLTCLGFIDDPTMQPAEAPSGKYQFVQAFGLTEPDVYDAMAWQALKFYDLLQEQYPWAITVPDRPSLRDDPELAARIDAGRATDGSSMRGLGVAELKCAQWAGEIIISLPGRAAAQIGDMLANALPEREEFRIGGPRHEVIFELGDQVRFHVGDKQSHVMLRAEDIRDIQAHLTGEGEVVVPPGVRWRSLDV</sequence>
<dbReference type="PANTHER" id="PTHR10928">
    <property type="entry name" value="SUPPRESSOR OF FUSED"/>
    <property type="match status" value="1"/>
</dbReference>
<feature type="domain" description="Suppressor of fused-like" evidence="2">
    <location>
        <begin position="58"/>
        <end position="215"/>
    </location>
</feature>
<dbReference type="SUPFAM" id="SSF103359">
    <property type="entry name" value="Suppressor of Fused, N-terminal domain"/>
    <property type="match status" value="1"/>
</dbReference>
<dbReference type="Pfam" id="PF05076">
    <property type="entry name" value="SUFU"/>
    <property type="match status" value="1"/>
</dbReference>
<dbReference type="AlphaFoldDB" id="A0A1Q5PYT6"/>
<dbReference type="GO" id="GO:0005737">
    <property type="term" value="C:cytoplasm"/>
    <property type="evidence" value="ECO:0007669"/>
    <property type="project" value="TreeGrafter"/>
</dbReference>
<dbReference type="InParanoid" id="A0A1Q5PYT6"/>
<dbReference type="InterPro" id="IPR020941">
    <property type="entry name" value="SUFU-like_domain"/>
</dbReference>
<organism evidence="3 4">
    <name type="scientific">Buchananella hordeovulneris</name>
    <dbReference type="NCBI Taxonomy" id="52770"/>
    <lineage>
        <taxon>Bacteria</taxon>
        <taxon>Bacillati</taxon>
        <taxon>Actinomycetota</taxon>
        <taxon>Actinomycetes</taxon>
        <taxon>Actinomycetales</taxon>
        <taxon>Actinomycetaceae</taxon>
        <taxon>Buchananella</taxon>
    </lineage>
</organism>